<feature type="signal peptide" evidence="1">
    <location>
        <begin position="1"/>
        <end position="23"/>
    </location>
</feature>
<organism evidence="2 3">
    <name type="scientific">Franconibacter daqui</name>
    <dbReference type="NCBI Taxonomy" id="2047724"/>
    <lineage>
        <taxon>Bacteria</taxon>
        <taxon>Pseudomonadati</taxon>
        <taxon>Pseudomonadota</taxon>
        <taxon>Gammaproteobacteria</taxon>
        <taxon>Enterobacterales</taxon>
        <taxon>Enterobacteriaceae</taxon>
        <taxon>Franconibacter</taxon>
    </lineage>
</organism>
<name>A0ABV1PQ63_9ENTR</name>
<evidence type="ECO:0000313" key="3">
    <source>
        <dbReference type="Proteomes" id="UP001447374"/>
    </source>
</evidence>
<sequence>MKNKVAVILIFASPGLFSSQAMAAGEFTGQWTGEEKDQSTMTLQLKQNDNTITGSYCYITQNGNRIDCPDEGENNLKGTISNHRASVEFASSFGGTGYANLEVEGEKLVWNKAPSSGQGKYYAPQHYTLTKKPLLPSSASPLSKADFSVHLDNATVSLGQPWEPQIISVLGNALGDDFAGEVPFDDENYKFYRHTYSGFDIYSANLWWDKSDKSVDDYIVAQITLNSPHYTTRRGIHVGSAADEIEQLYGPTKKERSEGEEWLSYVLAKRVISFELVNDKVASVIMTYDNGQ</sequence>
<gene>
    <name evidence="2" type="ORF">ABQG75_14540</name>
</gene>
<keyword evidence="1" id="KW-0732">Signal</keyword>
<proteinExistence type="predicted"/>
<evidence type="ECO:0000313" key="2">
    <source>
        <dbReference type="EMBL" id="MER0126958.1"/>
    </source>
</evidence>
<dbReference type="RefSeq" id="WP_349951412.1">
    <property type="nucleotide sequence ID" value="NZ_JBEHGX010000007.1"/>
</dbReference>
<evidence type="ECO:0000256" key="1">
    <source>
        <dbReference type="SAM" id="SignalP"/>
    </source>
</evidence>
<feature type="chain" id="PRO_5047300821" evidence="1">
    <location>
        <begin position="24"/>
        <end position="292"/>
    </location>
</feature>
<dbReference type="EMBL" id="JBEHGX010000007">
    <property type="protein sequence ID" value="MER0126958.1"/>
    <property type="molecule type" value="Genomic_DNA"/>
</dbReference>
<accession>A0ABV1PQ63</accession>
<keyword evidence="3" id="KW-1185">Reference proteome</keyword>
<comment type="caution">
    <text evidence="2">The sequence shown here is derived from an EMBL/GenBank/DDBJ whole genome shotgun (WGS) entry which is preliminary data.</text>
</comment>
<dbReference type="Proteomes" id="UP001447374">
    <property type="component" value="Unassembled WGS sequence"/>
</dbReference>
<protein>
    <submittedName>
        <fullName evidence="2">Uncharacterized protein</fullName>
    </submittedName>
</protein>
<reference evidence="2 3" key="1">
    <citation type="submission" date="2024-06" db="EMBL/GenBank/DDBJ databases">
        <title>Fanconibacter daqui strain Q02 whole shotgun sequencing project.</title>
        <authorList>
            <person name="Rodrigues J.W.A."/>
            <person name="Viana L.C."/>
            <person name="Vieira E.C."/>
            <person name="Souza F.O.L."/>
            <person name="Alegria O.C."/>
            <person name="Patroca S."/>
            <person name="Cruz A.C.R."/>
            <person name="Nunes A.R.C."/>
        </authorList>
    </citation>
    <scope>NUCLEOTIDE SEQUENCE [LARGE SCALE GENOMIC DNA]</scope>
    <source>
        <strain evidence="2 3">Q02</strain>
    </source>
</reference>